<keyword evidence="2" id="KW-0479">Metal-binding</keyword>
<dbReference type="Proteomes" id="UP001203852">
    <property type="component" value="Unassembled WGS sequence"/>
</dbReference>
<keyword evidence="3 8" id="KW-0863">Zinc-finger</keyword>
<protein>
    <recommendedName>
        <fullName evidence="10">C2H2-type domain-containing protein</fullName>
    </recommendedName>
</protein>
<keyword evidence="7" id="KW-0539">Nucleus</keyword>
<sequence>MKIKCTYKDCFKHFNSQDAMIAHKTKDPVHSYCKLCDVDCEDDMHLFIHQLGTRAHICCPVCAQEFKSTSGRDRHVEQDHRAAQSLECAGCNMKFRSAASLMSHIENDECSIIRLQDFQMQRAEKQIQKDAWVAETDPFNINPSARGWENRTNLGTERSTGLLDGGLVNASPKRDNPDVNGWLASVKSTATNPPSDNHSEVASIYNRKTSESIMSENVPPPSVLRPADPDPAAGHKHVISMPAHSIITTTSSLDMERFWDAIRQEYICPGEKCRRTFKSRLDFQKHLLSSAHVGGQVVCPSCLKRFATTTAWVAHCESASKKCDIRNSSDFNNVIREITGGVLGTQGFMDDGSVQYVAPKIQEW</sequence>
<feature type="compositionally biased region" description="Polar residues" evidence="9">
    <location>
        <begin position="150"/>
        <end position="159"/>
    </location>
</feature>
<evidence type="ECO:0000256" key="8">
    <source>
        <dbReference type="PROSITE-ProRule" id="PRU00042"/>
    </source>
</evidence>
<evidence type="ECO:0000256" key="1">
    <source>
        <dbReference type="ARBA" id="ARBA00004123"/>
    </source>
</evidence>
<feature type="region of interest" description="Disordered" evidence="9">
    <location>
        <begin position="143"/>
        <end position="178"/>
    </location>
</feature>
<evidence type="ECO:0000256" key="9">
    <source>
        <dbReference type="SAM" id="MobiDB-lite"/>
    </source>
</evidence>
<dbReference type="PROSITE" id="PS50157">
    <property type="entry name" value="ZINC_FINGER_C2H2_2"/>
    <property type="match status" value="1"/>
</dbReference>
<keyword evidence="5" id="KW-0805">Transcription regulation</keyword>
<dbReference type="AlphaFoldDB" id="A0AAN6IBV9"/>
<reference evidence="11" key="1">
    <citation type="journal article" date="2022" name="bioRxiv">
        <title>Deciphering the potential niche of two novel black yeast fungi from a biological soil crust based on their genomes, phenotypes, and melanin regulation.</title>
        <authorList>
            <consortium name="DOE Joint Genome Institute"/>
            <person name="Carr E.C."/>
            <person name="Barton Q."/>
            <person name="Grambo S."/>
            <person name="Sullivan M."/>
            <person name="Renfro C.M."/>
            <person name="Kuo A."/>
            <person name="Pangilinan J."/>
            <person name="Lipzen A."/>
            <person name="Keymanesh K."/>
            <person name="Savage E."/>
            <person name="Barry K."/>
            <person name="Grigoriev I.V."/>
            <person name="Riekhof W.R."/>
            <person name="Harris S.S."/>
        </authorList>
    </citation>
    <scope>NUCLEOTIDE SEQUENCE</scope>
    <source>
        <strain evidence="11">JF 03-4F</strain>
    </source>
</reference>
<dbReference type="InterPro" id="IPR051061">
    <property type="entry name" value="Zinc_finger_trans_reg"/>
</dbReference>
<dbReference type="Pfam" id="PF12874">
    <property type="entry name" value="zf-met"/>
    <property type="match status" value="1"/>
</dbReference>
<dbReference type="EMBL" id="MU404356">
    <property type="protein sequence ID" value="KAI1611721.1"/>
    <property type="molecule type" value="Genomic_DNA"/>
</dbReference>
<dbReference type="GO" id="GO:0006357">
    <property type="term" value="P:regulation of transcription by RNA polymerase II"/>
    <property type="evidence" value="ECO:0007669"/>
    <property type="project" value="TreeGrafter"/>
</dbReference>
<dbReference type="PANTHER" id="PTHR46179:SF13">
    <property type="entry name" value="C2H2-TYPE DOMAIN-CONTAINING PROTEIN"/>
    <property type="match status" value="1"/>
</dbReference>
<keyword evidence="12" id="KW-1185">Reference proteome</keyword>
<evidence type="ECO:0000313" key="11">
    <source>
        <dbReference type="EMBL" id="KAI1611721.1"/>
    </source>
</evidence>
<evidence type="ECO:0000256" key="5">
    <source>
        <dbReference type="ARBA" id="ARBA00023015"/>
    </source>
</evidence>
<evidence type="ECO:0000256" key="3">
    <source>
        <dbReference type="ARBA" id="ARBA00022771"/>
    </source>
</evidence>
<dbReference type="Gene3D" id="3.30.160.60">
    <property type="entry name" value="Classic Zinc Finger"/>
    <property type="match status" value="1"/>
</dbReference>
<accession>A0AAN6IBV9</accession>
<keyword evidence="4" id="KW-0862">Zinc</keyword>
<organism evidence="11 12">
    <name type="scientific">Exophiala viscosa</name>
    <dbReference type="NCBI Taxonomy" id="2486360"/>
    <lineage>
        <taxon>Eukaryota</taxon>
        <taxon>Fungi</taxon>
        <taxon>Dikarya</taxon>
        <taxon>Ascomycota</taxon>
        <taxon>Pezizomycotina</taxon>
        <taxon>Eurotiomycetes</taxon>
        <taxon>Chaetothyriomycetidae</taxon>
        <taxon>Chaetothyriales</taxon>
        <taxon>Herpotrichiellaceae</taxon>
        <taxon>Exophiala</taxon>
    </lineage>
</organism>
<comment type="subcellular location">
    <subcellularLocation>
        <location evidence="1">Nucleus</location>
    </subcellularLocation>
</comment>
<dbReference type="GO" id="GO:0005634">
    <property type="term" value="C:nucleus"/>
    <property type="evidence" value="ECO:0007669"/>
    <property type="project" value="UniProtKB-SubCell"/>
</dbReference>
<proteinExistence type="predicted"/>
<evidence type="ECO:0000313" key="12">
    <source>
        <dbReference type="Proteomes" id="UP001203852"/>
    </source>
</evidence>
<keyword evidence="6" id="KW-0804">Transcription</keyword>
<dbReference type="GO" id="GO:0008270">
    <property type="term" value="F:zinc ion binding"/>
    <property type="evidence" value="ECO:0007669"/>
    <property type="project" value="UniProtKB-KW"/>
</dbReference>
<dbReference type="PROSITE" id="PS00028">
    <property type="entry name" value="ZINC_FINGER_C2H2_1"/>
    <property type="match status" value="2"/>
</dbReference>
<evidence type="ECO:0000256" key="4">
    <source>
        <dbReference type="ARBA" id="ARBA00022833"/>
    </source>
</evidence>
<evidence type="ECO:0000256" key="6">
    <source>
        <dbReference type="ARBA" id="ARBA00023163"/>
    </source>
</evidence>
<gene>
    <name evidence="11" type="ORF">EDD36DRAFT_476406</name>
</gene>
<dbReference type="SMART" id="SM00355">
    <property type="entry name" value="ZnF_C2H2"/>
    <property type="match status" value="5"/>
</dbReference>
<evidence type="ECO:0000259" key="10">
    <source>
        <dbReference type="PROSITE" id="PS50157"/>
    </source>
</evidence>
<dbReference type="Pfam" id="PF24666">
    <property type="entry name" value="zf-C2H2_fungi_2"/>
    <property type="match status" value="1"/>
</dbReference>
<name>A0AAN6IBV9_9EURO</name>
<comment type="caution">
    <text evidence="11">The sequence shown here is derived from an EMBL/GenBank/DDBJ whole genome shotgun (WGS) entry which is preliminary data.</text>
</comment>
<evidence type="ECO:0000256" key="7">
    <source>
        <dbReference type="ARBA" id="ARBA00023242"/>
    </source>
</evidence>
<dbReference type="InterPro" id="IPR013087">
    <property type="entry name" value="Znf_C2H2_type"/>
</dbReference>
<dbReference type="PANTHER" id="PTHR46179">
    <property type="entry name" value="ZINC FINGER PROTEIN"/>
    <property type="match status" value="1"/>
</dbReference>
<evidence type="ECO:0000256" key="2">
    <source>
        <dbReference type="ARBA" id="ARBA00022723"/>
    </source>
</evidence>
<feature type="domain" description="C2H2-type" evidence="10">
    <location>
        <begin position="266"/>
        <end position="297"/>
    </location>
</feature>